<name>B0WQQ4_CULQU</name>
<dbReference type="EnsemblMetazoa" id="CPIJ009553-RA">
    <property type="protein sequence ID" value="CPIJ009553-PA"/>
    <property type="gene ID" value="CPIJ009553"/>
</dbReference>
<keyword evidence="3" id="KW-1185">Reference proteome</keyword>
<evidence type="ECO:0000313" key="3">
    <source>
        <dbReference type="Proteomes" id="UP000002320"/>
    </source>
</evidence>
<reference evidence="2" key="2">
    <citation type="submission" date="2020-05" db="UniProtKB">
        <authorList>
            <consortium name="EnsemblMetazoa"/>
        </authorList>
    </citation>
    <scope>IDENTIFICATION</scope>
    <source>
        <strain evidence="2">JHB</strain>
    </source>
</reference>
<evidence type="ECO:0000313" key="1">
    <source>
        <dbReference type="EMBL" id="EDS32973.1"/>
    </source>
</evidence>
<gene>
    <name evidence="2" type="primary">6041826</name>
    <name evidence="1" type="ORF">CpipJ_CPIJ009553</name>
</gene>
<dbReference type="Proteomes" id="UP000002320">
    <property type="component" value="Unassembled WGS sequence"/>
</dbReference>
<reference evidence="1" key="1">
    <citation type="submission" date="2007-03" db="EMBL/GenBank/DDBJ databases">
        <title>Annotation of Culex pipiens quinquefasciatus.</title>
        <authorList>
            <consortium name="The Broad Institute Genome Sequencing Platform"/>
            <person name="Atkinson P.W."/>
            <person name="Hemingway J."/>
            <person name="Christensen B.M."/>
            <person name="Higgs S."/>
            <person name="Kodira C."/>
            <person name="Hannick L."/>
            <person name="Megy K."/>
            <person name="O'Leary S."/>
            <person name="Pearson M."/>
            <person name="Haas B.J."/>
            <person name="Mauceli E."/>
            <person name="Wortman J.R."/>
            <person name="Lee N.H."/>
            <person name="Guigo R."/>
            <person name="Stanke M."/>
            <person name="Alvarado L."/>
            <person name="Amedeo P."/>
            <person name="Antoine C.H."/>
            <person name="Arensburger P."/>
            <person name="Bidwell S.L."/>
            <person name="Crawford M."/>
            <person name="Camaro F."/>
            <person name="Devon K."/>
            <person name="Engels R."/>
            <person name="Hammond M."/>
            <person name="Howarth C."/>
            <person name="Koehrsen M."/>
            <person name="Lawson D."/>
            <person name="Montgomery P."/>
            <person name="Nene V."/>
            <person name="Nusbaum C."/>
            <person name="Puiu D."/>
            <person name="Romero-Severson J."/>
            <person name="Severson D.W."/>
            <person name="Shumway M."/>
            <person name="Sisk P."/>
            <person name="Stolte C."/>
            <person name="Zeng Q."/>
            <person name="Eisenstadt E."/>
            <person name="Fraser-Liggett C."/>
            <person name="Strausberg R."/>
            <person name="Galagan J."/>
            <person name="Birren B."/>
            <person name="Collins F.H."/>
        </authorList>
    </citation>
    <scope>NUCLEOTIDE SEQUENCE [LARGE SCALE GENOMIC DNA]</scope>
    <source>
        <strain evidence="1">JHB</strain>
    </source>
</reference>
<accession>B0WQQ4</accession>
<dbReference type="EMBL" id="DS232043">
    <property type="protein sequence ID" value="EDS32973.1"/>
    <property type="molecule type" value="Genomic_DNA"/>
</dbReference>
<dbReference type="KEGG" id="cqu:CpipJ_CPIJ009553"/>
<dbReference type="HOGENOM" id="CLU_3320528_0_0_1"/>
<protein>
    <submittedName>
        <fullName evidence="1 2">Uncharacterized protein</fullName>
    </submittedName>
</protein>
<sequence>MAEFSHIWGLLLPGPAPAADTSGRICSGWSFRLEAKIVR</sequence>
<proteinExistence type="predicted"/>
<dbReference type="VEuPathDB" id="VectorBase:CPIJ009553"/>
<dbReference type="InParanoid" id="B0WQQ4"/>
<evidence type="ECO:0000313" key="2">
    <source>
        <dbReference type="EnsemblMetazoa" id="CPIJ009553-PA"/>
    </source>
</evidence>
<organism>
    <name type="scientific">Culex quinquefasciatus</name>
    <name type="common">Southern house mosquito</name>
    <name type="synonym">Culex pungens</name>
    <dbReference type="NCBI Taxonomy" id="7176"/>
    <lineage>
        <taxon>Eukaryota</taxon>
        <taxon>Metazoa</taxon>
        <taxon>Ecdysozoa</taxon>
        <taxon>Arthropoda</taxon>
        <taxon>Hexapoda</taxon>
        <taxon>Insecta</taxon>
        <taxon>Pterygota</taxon>
        <taxon>Neoptera</taxon>
        <taxon>Endopterygota</taxon>
        <taxon>Diptera</taxon>
        <taxon>Nematocera</taxon>
        <taxon>Culicoidea</taxon>
        <taxon>Culicidae</taxon>
        <taxon>Culicinae</taxon>
        <taxon>Culicini</taxon>
        <taxon>Culex</taxon>
        <taxon>Culex</taxon>
    </lineage>
</organism>
<dbReference type="AlphaFoldDB" id="B0WQQ4"/>